<dbReference type="Gene3D" id="3.40.50.360">
    <property type="match status" value="1"/>
</dbReference>
<dbReference type="Proteomes" id="UP001165444">
    <property type="component" value="Unassembled WGS sequence"/>
</dbReference>
<comment type="caution">
    <text evidence="1">The sequence shown here is derived from an EMBL/GenBank/DDBJ whole genome shotgun (WGS) entry which is preliminary data.</text>
</comment>
<gene>
    <name evidence="1" type="ORF">MUN53_11935</name>
</gene>
<dbReference type="InterPro" id="IPR029039">
    <property type="entry name" value="Flavoprotein-like_sf"/>
</dbReference>
<evidence type="ECO:0008006" key="3">
    <source>
        <dbReference type="Google" id="ProtNLM"/>
    </source>
</evidence>
<accession>A0ABT0C2T3</accession>
<reference evidence="1 2" key="1">
    <citation type="submission" date="2022-03" db="EMBL/GenBank/DDBJ databases">
        <title>Parabacteroides sp. nov. isolated from swine feces.</title>
        <authorList>
            <person name="Bak J.E."/>
        </authorList>
    </citation>
    <scope>NUCLEOTIDE SEQUENCE [LARGE SCALE GENOMIC DNA]</scope>
    <source>
        <strain evidence="1 2">AGMB00274</strain>
    </source>
</reference>
<dbReference type="RefSeq" id="WP_243325623.1">
    <property type="nucleotide sequence ID" value="NZ_JAKZMM010000030.1"/>
</dbReference>
<sequence>MKAIVLYYSHKGKTARFAREIAMYLWSKGLHVSLSSLSDFEPARIKETDFLITGCWTCGWFVVGQHPHKTWCELSKPLSGIVPPEQTLFFTTYKIRTGSMFNRMKKVMQIPAKAQSFELRSRTGMLTADDKLILDALIYSKTNQ</sequence>
<protein>
    <recommendedName>
        <fullName evidence="3">Flavodoxin</fullName>
    </recommendedName>
</protein>
<name>A0ABT0C2T3_9BACT</name>
<proteinExistence type="predicted"/>
<dbReference type="SUPFAM" id="SSF52218">
    <property type="entry name" value="Flavoproteins"/>
    <property type="match status" value="1"/>
</dbReference>
<dbReference type="EMBL" id="JAKZMM010000030">
    <property type="protein sequence ID" value="MCJ2381311.1"/>
    <property type="molecule type" value="Genomic_DNA"/>
</dbReference>
<evidence type="ECO:0000313" key="1">
    <source>
        <dbReference type="EMBL" id="MCJ2381311.1"/>
    </source>
</evidence>
<evidence type="ECO:0000313" key="2">
    <source>
        <dbReference type="Proteomes" id="UP001165444"/>
    </source>
</evidence>
<keyword evidence="2" id="KW-1185">Reference proteome</keyword>
<organism evidence="1 2">
    <name type="scientific">Parabacteroides faecalis</name>
    <dbReference type="NCBI Taxonomy" id="2924040"/>
    <lineage>
        <taxon>Bacteria</taxon>
        <taxon>Pseudomonadati</taxon>
        <taxon>Bacteroidota</taxon>
        <taxon>Bacteroidia</taxon>
        <taxon>Bacteroidales</taxon>
        <taxon>Tannerellaceae</taxon>
        <taxon>Parabacteroides</taxon>
    </lineage>
</organism>